<feature type="transmembrane region" description="Helical" evidence="1">
    <location>
        <begin position="36"/>
        <end position="58"/>
    </location>
</feature>
<gene>
    <name evidence="2" type="ORF">SAMN03084138_01103</name>
</gene>
<accession>A0A1I5LVN1</accession>
<name>A0A1I5LVN1_9GAMM</name>
<evidence type="ECO:0000256" key="1">
    <source>
        <dbReference type="SAM" id="Phobius"/>
    </source>
</evidence>
<evidence type="ECO:0000313" key="2">
    <source>
        <dbReference type="EMBL" id="SFP01399.1"/>
    </source>
</evidence>
<reference evidence="2 3" key="1">
    <citation type="submission" date="2016-10" db="EMBL/GenBank/DDBJ databases">
        <authorList>
            <person name="de Groot N.N."/>
        </authorList>
    </citation>
    <scope>NUCLEOTIDE SEQUENCE [LARGE SCALE GENOMIC DNA]</scope>
    <source>
        <strain evidence="2 3">DSM 15893</strain>
    </source>
</reference>
<dbReference type="AlphaFoldDB" id="A0A1I5LVN1"/>
<protein>
    <submittedName>
        <fullName evidence="2">Uncharacterized protein</fullName>
    </submittedName>
</protein>
<dbReference type="RefSeq" id="WP_017010689.1">
    <property type="nucleotide sequence ID" value="NZ_FOWR01000006.1"/>
</dbReference>
<keyword evidence="1" id="KW-1133">Transmembrane helix</keyword>
<dbReference type="EMBL" id="FOWR01000006">
    <property type="protein sequence ID" value="SFP01399.1"/>
    <property type="molecule type" value="Genomic_DNA"/>
</dbReference>
<dbReference type="GeneID" id="35872363"/>
<sequence>MYLEKDFSLQNGEFTVRKDSYAIRKISAIKVEKTSWVGNVLQVAFWVFIFSFAVWLAWSQFDNPGTFYLAIVLSVMGLMLGVKYTNKYALKIEFQHGDGTGRQWLTVARCRTGKSLVVFDHQVTRLTKVI</sequence>
<keyword evidence="1" id="KW-0812">Transmembrane</keyword>
<organism evidence="2 3">
    <name type="scientific">Enterovibrio norvegicus DSM 15893</name>
    <dbReference type="NCBI Taxonomy" id="1121869"/>
    <lineage>
        <taxon>Bacteria</taxon>
        <taxon>Pseudomonadati</taxon>
        <taxon>Pseudomonadota</taxon>
        <taxon>Gammaproteobacteria</taxon>
        <taxon>Vibrionales</taxon>
        <taxon>Vibrionaceae</taxon>
        <taxon>Enterovibrio</taxon>
    </lineage>
</organism>
<keyword evidence="1" id="KW-0472">Membrane</keyword>
<proteinExistence type="predicted"/>
<feature type="transmembrane region" description="Helical" evidence="1">
    <location>
        <begin position="64"/>
        <end position="82"/>
    </location>
</feature>
<evidence type="ECO:0000313" key="3">
    <source>
        <dbReference type="Proteomes" id="UP000182692"/>
    </source>
</evidence>
<dbReference type="OrthoDB" id="5901837at2"/>
<dbReference type="Proteomes" id="UP000182692">
    <property type="component" value="Unassembled WGS sequence"/>
</dbReference>